<keyword evidence="1" id="KW-0175">Coiled coil</keyword>
<dbReference type="WBParaSite" id="HPLM_0001343901-mRNA-1">
    <property type="protein sequence ID" value="HPLM_0001343901-mRNA-1"/>
    <property type="gene ID" value="HPLM_0001343901"/>
</dbReference>
<feature type="compositionally biased region" description="Low complexity" evidence="2">
    <location>
        <begin position="255"/>
        <end position="284"/>
    </location>
</feature>
<dbReference type="OrthoDB" id="5855801at2759"/>
<feature type="region of interest" description="Disordered" evidence="2">
    <location>
        <begin position="15"/>
        <end position="43"/>
    </location>
</feature>
<dbReference type="OMA" id="KTSEWNN"/>
<feature type="region of interest" description="Disordered" evidence="2">
    <location>
        <begin position="104"/>
        <end position="124"/>
    </location>
</feature>
<feature type="region of interest" description="Disordered" evidence="2">
    <location>
        <begin position="66"/>
        <end position="85"/>
    </location>
</feature>
<accession>A0A0N4WPW7</accession>
<organism evidence="5">
    <name type="scientific">Haemonchus placei</name>
    <name type="common">Barber's pole worm</name>
    <dbReference type="NCBI Taxonomy" id="6290"/>
    <lineage>
        <taxon>Eukaryota</taxon>
        <taxon>Metazoa</taxon>
        <taxon>Ecdysozoa</taxon>
        <taxon>Nematoda</taxon>
        <taxon>Chromadorea</taxon>
        <taxon>Rhabditida</taxon>
        <taxon>Rhabditina</taxon>
        <taxon>Rhabditomorpha</taxon>
        <taxon>Strongyloidea</taxon>
        <taxon>Trichostrongylidae</taxon>
        <taxon>Haemonchus</taxon>
    </lineage>
</organism>
<dbReference type="EMBL" id="UZAF01018207">
    <property type="protein sequence ID" value="VDO49119.1"/>
    <property type="molecule type" value="Genomic_DNA"/>
</dbReference>
<proteinExistence type="predicted"/>
<reference evidence="5" key="1">
    <citation type="submission" date="2017-02" db="UniProtKB">
        <authorList>
            <consortium name="WormBaseParasite"/>
        </authorList>
    </citation>
    <scope>IDENTIFICATION</scope>
</reference>
<keyword evidence="4" id="KW-1185">Reference proteome</keyword>
<evidence type="ECO:0000313" key="5">
    <source>
        <dbReference type="WBParaSite" id="HPLM_0001343901-mRNA-1"/>
    </source>
</evidence>
<feature type="compositionally biased region" description="Low complexity" evidence="2">
    <location>
        <begin position="219"/>
        <end position="229"/>
    </location>
</feature>
<evidence type="ECO:0000313" key="4">
    <source>
        <dbReference type="Proteomes" id="UP000268014"/>
    </source>
</evidence>
<evidence type="ECO:0000256" key="2">
    <source>
        <dbReference type="SAM" id="MobiDB-lite"/>
    </source>
</evidence>
<name>A0A0N4WPW7_HAEPC</name>
<feature type="region of interest" description="Disordered" evidence="2">
    <location>
        <begin position="203"/>
        <end position="284"/>
    </location>
</feature>
<gene>
    <name evidence="3" type="ORF">HPLM_LOCUS13431</name>
</gene>
<evidence type="ECO:0000313" key="3">
    <source>
        <dbReference type="EMBL" id="VDO49119.1"/>
    </source>
</evidence>
<dbReference type="AlphaFoldDB" id="A0A0N4WPW7"/>
<feature type="coiled-coil region" evidence="1">
    <location>
        <begin position="375"/>
        <end position="409"/>
    </location>
</feature>
<sequence>MTTAERVFEFQSCDSSKAHLTPSPTGIPVRATGEPPRALPDVDVVDPYSEDRRLAMRQLYEDYEVAVPDDEKIPPKPRYRPASPMPEREPLIIAQYAERFPRPPSEEDEELEFSPADDFKPVTNNRPTILTTILPPVPWTPSSPAPPISSVSTSTPITPTSTIAATTTTIQASTESPVMTTATSPGRNHVGNRIITEMKVMKKSRIAEKSEESDTTQRSASGSSSNASDIEVEDYDEAEDEEREFVPEQIPVKFTTTSSKPVTSTSATTTSEIPSTTTMQTTSDLSASKTKAAVNLLPTSIFLGSPRIIEKVPAVRTSKFSRSGRKNKLSTSKTSEWNNTLGTESRRRRLKKLNRRIRVKSIPSMPSNASNFTIEVSHKKSKAELQNEMDELQKRISEKKKQLAEVVKTSTTEAEVVKTPTTEAPIEKIEGDTARALSWMLATVEKMVNEKPSQPISDAVAVEKVDRDTEQEISRLPSGVEVISEQESFILKDDASSDPVIKVDKEKVDRKLVLQLNGVTGRCVIVESRAEKAYA</sequence>
<feature type="region of interest" description="Disordered" evidence="2">
    <location>
        <begin position="320"/>
        <end position="343"/>
    </location>
</feature>
<dbReference type="Proteomes" id="UP000268014">
    <property type="component" value="Unassembled WGS sequence"/>
</dbReference>
<evidence type="ECO:0000256" key="1">
    <source>
        <dbReference type="SAM" id="Coils"/>
    </source>
</evidence>
<feature type="compositionally biased region" description="Polar residues" evidence="2">
    <location>
        <begin position="329"/>
        <end position="343"/>
    </location>
</feature>
<reference evidence="3 4" key="2">
    <citation type="submission" date="2018-11" db="EMBL/GenBank/DDBJ databases">
        <authorList>
            <consortium name="Pathogen Informatics"/>
        </authorList>
    </citation>
    <scope>NUCLEOTIDE SEQUENCE [LARGE SCALE GENOMIC DNA]</scope>
    <source>
        <strain evidence="3 4">MHpl1</strain>
    </source>
</reference>
<protein>
    <submittedName>
        <fullName evidence="5">Flocculation protein FLO11</fullName>
    </submittedName>
</protein>
<feature type="compositionally biased region" description="Acidic residues" evidence="2">
    <location>
        <begin position="230"/>
        <end position="243"/>
    </location>
</feature>